<sequence>MSKKKDVRIFSDEAKTLDRPVVEITVGSEKKESFCVHKNLICERSAFFANALKPEWVKANGKKIELQDDDPEIFSLYLQLLYTDKLPVKGRETPKSSDNLKKSSDREHDDFWRSKDAECIQICQLYILADKLQDVTSKNTVVDAIIELLQEIEVLEDADLGPFLDFDVINRVYDGTPESSPLRRLMTDHWIHHANTF</sequence>
<dbReference type="SMART" id="SM00225">
    <property type="entry name" value="BTB"/>
    <property type="match status" value="1"/>
</dbReference>
<keyword evidence="3" id="KW-1185">Reference proteome</keyword>
<dbReference type="SUPFAM" id="SSF54695">
    <property type="entry name" value="POZ domain"/>
    <property type="match status" value="1"/>
</dbReference>
<dbReference type="CDD" id="cd18186">
    <property type="entry name" value="BTB_POZ_ZBTB_KLHL-like"/>
    <property type="match status" value="1"/>
</dbReference>
<evidence type="ECO:0000259" key="1">
    <source>
        <dbReference type="PROSITE" id="PS50097"/>
    </source>
</evidence>
<dbReference type="EMBL" id="MU004298">
    <property type="protein sequence ID" value="KAF2660741.1"/>
    <property type="molecule type" value="Genomic_DNA"/>
</dbReference>
<dbReference type="PANTHER" id="PTHR47843:SF2">
    <property type="entry name" value="BTB DOMAIN-CONTAINING PROTEIN"/>
    <property type="match status" value="1"/>
</dbReference>
<dbReference type="Proteomes" id="UP000799324">
    <property type="component" value="Unassembled WGS sequence"/>
</dbReference>
<name>A0A6A6TN47_9PLEO</name>
<protein>
    <recommendedName>
        <fullName evidence="1">BTB domain-containing protein</fullName>
    </recommendedName>
</protein>
<dbReference type="Gene3D" id="3.30.710.10">
    <property type="entry name" value="Potassium Channel Kv1.1, Chain A"/>
    <property type="match status" value="1"/>
</dbReference>
<organism evidence="2 3">
    <name type="scientific">Lophiostoma macrostomum CBS 122681</name>
    <dbReference type="NCBI Taxonomy" id="1314788"/>
    <lineage>
        <taxon>Eukaryota</taxon>
        <taxon>Fungi</taxon>
        <taxon>Dikarya</taxon>
        <taxon>Ascomycota</taxon>
        <taxon>Pezizomycotina</taxon>
        <taxon>Dothideomycetes</taxon>
        <taxon>Pleosporomycetidae</taxon>
        <taxon>Pleosporales</taxon>
        <taxon>Lophiostomataceae</taxon>
        <taxon>Lophiostoma</taxon>
    </lineage>
</organism>
<proteinExistence type="predicted"/>
<evidence type="ECO:0000313" key="2">
    <source>
        <dbReference type="EMBL" id="KAF2660741.1"/>
    </source>
</evidence>
<dbReference type="PANTHER" id="PTHR47843">
    <property type="entry name" value="BTB DOMAIN-CONTAINING PROTEIN-RELATED"/>
    <property type="match status" value="1"/>
</dbReference>
<accession>A0A6A6TN47</accession>
<gene>
    <name evidence="2" type="ORF">K491DRAFT_774638</name>
</gene>
<reference evidence="2" key="1">
    <citation type="journal article" date="2020" name="Stud. Mycol.">
        <title>101 Dothideomycetes genomes: a test case for predicting lifestyles and emergence of pathogens.</title>
        <authorList>
            <person name="Haridas S."/>
            <person name="Albert R."/>
            <person name="Binder M."/>
            <person name="Bloem J."/>
            <person name="Labutti K."/>
            <person name="Salamov A."/>
            <person name="Andreopoulos B."/>
            <person name="Baker S."/>
            <person name="Barry K."/>
            <person name="Bills G."/>
            <person name="Bluhm B."/>
            <person name="Cannon C."/>
            <person name="Castanera R."/>
            <person name="Culley D."/>
            <person name="Daum C."/>
            <person name="Ezra D."/>
            <person name="Gonzalez J."/>
            <person name="Henrissat B."/>
            <person name="Kuo A."/>
            <person name="Liang C."/>
            <person name="Lipzen A."/>
            <person name="Lutzoni F."/>
            <person name="Magnuson J."/>
            <person name="Mondo S."/>
            <person name="Nolan M."/>
            <person name="Ohm R."/>
            <person name="Pangilinan J."/>
            <person name="Park H.-J."/>
            <person name="Ramirez L."/>
            <person name="Alfaro M."/>
            <person name="Sun H."/>
            <person name="Tritt A."/>
            <person name="Yoshinaga Y."/>
            <person name="Zwiers L.-H."/>
            <person name="Turgeon B."/>
            <person name="Goodwin S."/>
            <person name="Spatafora J."/>
            <person name="Crous P."/>
            <person name="Grigoriev I."/>
        </authorList>
    </citation>
    <scope>NUCLEOTIDE SEQUENCE</scope>
    <source>
        <strain evidence="2">CBS 122681</strain>
    </source>
</reference>
<dbReference type="OrthoDB" id="1022638at2759"/>
<dbReference type="AlphaFoldDB" id="A0A6A6TN47"/>
<dbReference type="PROSITE" id="PS50097">
    <property type="entry name" value="BTB"/>
    <property type="match status" value="1"/>
</dbReference>
<evidence type="ECO:0000313" key="3">
    <source>
        <dbReference type="Proteomes" id="UP000799324"/>
    </source>
</evidence>
<dbReference type="Pfam" id="PF00651">
    <property type="entry name" value="BTB"/>
    <property type="match status" value="1"/>
</dbReference>
<dbReference type="InterPro" id="IPR011333">
    <property type="entry name" value="SKP1/BTB/POZ_sf"/>
</dbReference>
<feature type="domain" description="BTB" evidence="1">
    <location>
        <begin position="22"/>
        <end position="90"/>
    </location>
</feature>
<dbReference type="InterPro" id="IPR000210">
    <property type="entry name" value="BTB/POZ_dom"/>
</dbReference>